<dbReference type="AlphaFoldDB" id="A0A511YXN8"/>
<accession>A0A511YXN8</accession>
<dbReference type="NCBIfam" id="TIGR02228">
    <property type="entry name" value="sigpep_I_arch"/>
    <property type="match status" value="1"/>
</dbReference>
<evidence type="ECO:0000313" key="8">
    <source>
        <dbReference type="EMBL" id="GEN79964.1"/>
    </source>
</evidence>
<evidence type="ECO:0000313" key="9">
    <source>
        <dbReference type="Proteomes" id="UP000321484"/>
    </source>
</evidence>
<keyword evidence="4 7" id="KW-0472">Membrane</keyword>
<dbReference type="GO" id="GO:0004252">
    <property type="term" value="F:serine-type endopeptidase activity"/>
    <property type="evidence" value="ECO:0007669"/>
    <property type="project" value="UniProtKB-UniRule"/>
</dbReference>
<dbReference type="InterPro" id="IPR036286">
    <property type="entry name" value="LexA/Signal_pep-like_sf"/>
</dbReference>
<dbReference type="InterPro" id="IPR001733">
    <property type="entry name" value="Peptidase_S26B"/>
</dbReference>
<name>A0A511YXN8_9CELL</name>
<comment type="caution">
    <text evidence="8">The sequence shown here is derived from an EMBL/GenBank/DDBJ whole genome shotgun (WGS) entry which is preliminary data.</text>
</comment>
<organism evidence="8 9">
    <name type="scientific">Actinotalea fermentans</name>
    <dbReference type="NCBI Taxonomy" id="43671"/>
    <lineage>
        <taxon>Bacteria</taxon>
        <taxon>Bacillati</taxon>
        <taxon>Actinomycetota</taxon>
        <taxon>Actinomycetes</taxon>
        <taxon>Micrococcales</taxon>
        <taxon>Cellulomonadaceae</taxon>
        <taxon>Actinotalea</taxon>
    </lineage>
</organism>
<dbReference type="CDD" id="cd06530">
    <property type="entry name" value="S26_SPase_I"/>
    <property type="match status" value="1"/>
</dbReference>
<feature type="transmembrane region" description="Helical" evidence="7">
    <location>
        <begin position="126"/>
        <end position="149"/>
    </location>
</feature>
<dbReference type="InterPro" id="IPR019533">
    <property type="entry name" value="Peptidase_S26"/>
</dbReference>
<dbReference type="Proteomes" id="UP000321484">
    <property type="component" value="Unassembled WGS sequence"/>
</dbReference>
<dbReference type="EMBL" id="BJYK01000004">
    <property type="protein sequence ID" value="GEN79964.1"/>
    <property type="molecule type" value="Genomic_DNA"/>
</dbReference>
<keyword evidence="2 7" id="KW-0812">Transmembrane</keyword>
<sequence>MPRRLLGLATSALWLVGALVVGWLLWPSSLGGCTTLTIVSGHSMEPTYYTGDLVVSRCGPVDVGDVIVYTPPDVGGARVIHRIVDGNADDGWVVQGDNNDFLDPWNPKGDQILGSAVLHLPQVGKFASILLSPLTWISLLVIALAVVVWPGKPEDEDPETDGQDEDGELAALVADAEREVAEAEPDAESDEPPVTALV</sequence>
<evidence type="ECO:0000256" key="2">
    <source>
        <dbReference type="ARBA" id="ARBA00022692"/>
    </source>
</evidence>
<dbReference type="Gene3D" id="2.10.109.10">
    <property type="entry name" value="Umud Fragment, subunit A"/>
    <property type="match status" value="1"/>
</dbReference>
<dbReference type="PROSITE" id="PS51257">
    <property type="entry name" value="PROKAR_LIPOPROTEIN"/>
    <property type="match status" value="1"/>
</dbReference>
<feature type="region of interest" description="Disordered" evidence="6">
    <location>
        <begin position="178"/>
        <end position="198"/>
    </location>
</feature>
<dbReference type="SUPFAM" id="SSF51306">
    <property type="entry name" value="LexA/Signal peptidase"/>
    <property type="match status" value="1"/>
</dbReference>
<gene>
    <name evidence="8" type="ORF">AFE02nite_16980</name>
</gene>
<keyword evidence="9" id="KW-1185">Reference proteome</keyword>
<evidence type="ECO:0000256" key="5">
    <source>
        <dbReference type="NCBIfam" id="TIGR02228"/>
    </source>
</evidence>
<protein>
    <recommendedName>
        <fullName evidence="5">Signal peptidase I</fullName>
        <ecNumber evidence="5">3.4.21.89</ecNumber>
    </recommendedName>
</protein>
<proteinExistence type="predicted"/>
<evidence type="ECO:0000256" key="6">
    <source>
        <dbReference type="SAM" id="MobiDB-lite"/>
    </source>
</evidence>
<evidence type="ECO:0000256" key="4">
    <source>
        <dbReference type="ARBA" id="ARBA00023136"/>
    </source>
</evidence>
<reference evidence="8 9" key="1">
    <citation type="submission" date="2019-07" db="EMBL/GenBank/DDBJ databases">
        <title>Whole genome shotgun sequence of Actinotalea fermentans NBRC 105374.</title>
        <authorList>
            <person name="Hosoyama A."/>
            <person name="Uohara A."/>
            <person name="Ohji S."/>
            <person name="Ichikawa N."/>
        </authorList>
    </citation>
    <scope>NUCLEOTIDE SEQUENCE [LARGE SCALE GENOMIC DNA]</scope>
    <source>
        <strain evidence="8 9">NBRC 105374</strain>
    </source>
</reference>
<feature type="compositionally biased region" description="Acidic residues" evidence="6">
    <location>
        <begin position="182"/>
        <end position="191"/>
    </location>
</feature>
<dbReference type="GO" id="GO:0016020">
    <property type="term" value="C:membrane"/>
    <property type="evidence" value="ECO:0007669"/>
    <property type="project" value="UniProtKB-SubCell"/>
</dbReference>
<evidence type="ECO:0000256" key="1">
    <source>
        <dbReference type="ARBA" id="ARBA00004370"/>
    </source>
</evidence>
<keyword evidence="3 7" id="KW-1133">Transmembrane helix</keyword>
<dbReference type="GO" id="GO:0009003">
    <property type="term" value="F:signal peptidase activity"/>
    <property type="evidence" value="ECO:0007669"/>
    <property type="project" value="UniProtKB-EC"/>
</dbReference>
<dbReference type="GO" id="GO:0006465">
    <property type="term" value="P:signal peptide processing"/>
    <property type="evidence" value="ECO:0007669"/>
    <property type="project" value="UniProtKB-UniRule"/>
</dbReference>
<evidence type="ECO:0000256" key="7">
    <source>
        <dbReference type="SAM" id="Phobius"/>
    </source>
</evidence>
<evidence type="ECO:0000256" key="3">
    <source>
        <dbReference type="ARBA" id="ARBA00022989"/>
    </source>
</evidence>
<dbReference type="EC" id="3.4.21.89" evidence="5"/>
<comment type="subcellular location">
    <subcellularLocation>
        <location evidence="1">Membrane</location>
    </subcellularLocation>
</comment>